<evidence type="ECO:0000313" key="3">
    <source>
        <dbReference type="Proteomes" id="UP000321386"/>
    </source>
</evidence>
<feature type="compositionally biased region" description="Low complexity" evidence="1">
    <location>
        <begin position="70"/>
        <end position="112"/>
    </location>
</feature>
<protein>
    <submittedName>
        <fullName evidence="2">Uncharacterized protein</fullName>
    </submittedName>
</protein>
<organism evidence="2 3">
    <name type="scientific">Cellulomonas persica</name>
    <dbReference type="NCBI Taxonomy" id="76861"/>
    <lineage>
        <taxon>Bacteria</taxon>
        <taxon>Bacillati</taxon>
        <taxon>Actinomycetota</taxon>
        <taxon>Actinomycetes</taxon>
        <taxon>Micrococcales</taxon>
        <taxon>Cellulomonadaceae</taxon>
        <taxon>Cellulomonas</taxon>
    </lineage>
</organism>
<feature type="compositionally biased region" description="Acidic residues" evidence="1">
    <location>
        <begin position="113"/>
        <end position="132"/>
    </location>
</feature>
<keyword evidence="3" id="KW-1185">Reference proteome</keyword>
<dbReference type="EMBL" id="BJUA01000017">
    <property type="protein sequence ID" value="GEK19075.1"/>
    <property type="molecule type" value="Genomic_DNA"/>
</dbReference>
<evidence type="ECO:0000256" key="1">
    <source>
        <dbReference type="SAM" id="MobiDB-lite"/>
    </source>
</evidence>
<name>A0A510V1U4_9CELL</name>
<feature type="compositionally biased region" description="Basic and acidic residues" evidence="1">
    <location>
        <begin position="157"/>
        <end position="173"/>
    </location>
</feature>
<feature type="compositionally biased region" description="Low complexity" evidence="1">
    <location>
        <begin position="142"/>
        <end position="152"/>
    </location>
</feature>
<evidence type="ECO:0000313" key="2">
    <source>
        <dbReference type="EMBL" id="GEK19075.1"/>
    </source>
</evidence>
<sequence length="240" mass="23251">MVVEPRAPVGVPVNQRRTVWSADAGITGGALARPAAAPPGDVAGVTGVVVDGERRTTVRGGSTDHAVGSDGAPDAVDGRAGAGPRPPSGLVASASSASALADSAVGRPAPSAADDEPADDEPADDEPADDEPASEKPDGDQLAAVLGAGAAGRHAPRSVERRTGERAPGRDEASACCEPGAAPTVERRSGVPLAAAPPEAVRAAPLVRASAPIAGPATGGVPVLRAVDGFTATGASSATV</sequence>
<gene>
    <name evidence="2" type="ORF">CPE01_28080</name>
</gene>
<proteinExistence type="predicted"/>
<dbReference type="Proteomes" id="UP000321386">
    <property type="component" value="Unassembled WGS sequence"/>
</dbReference>
<dbReference type="AlphaFoldDB" id="A0A510V1U4"/>
<comment type="caution">
    <text evidence="2">The sequence shown here is derived from an EMBL/GenBank/DDBJ whole genome shotgun (WGS) entry which is preliminary data.</text>
</comment>
<reference evidence="2 3" key="1">
    <citation type="submission" date="2019-07" db="EMBL/GenBank/DDBJ databases">
        <title>Whole genome shotgun sequence of Cellulomonas persica NBRC 101101.</title>
        <authorList>
            <person name="Hosoyama A."/>
            <person name="Uohara A."/>
            <person name="Ohji S."/>
            <person name="Ichikawa N."/>
        </authorList>
    </citation>
    <scope>NUCLEOTIDE SEQUENCE [LARGE SCALE GENOMIC DNA]</scope>
    <source>
        <strain evidence="2 3">NBRC 101101</strain>
    </source>
</reference>
<feature type="region of interest" description="Disordered" evidence="1">
    <location>
        <begin position="53"/>
        <end position="191"/>
    </location>
</feature>
<accession>A0A510V1U4</accession>